<dbReference type="PRINTS" id="PR01005">
    <property type="entry name" value="FLGHOOKAP1"/>
</dbReference>
<evidence type="ECO:0000259" key="10">
    <source>
        <dbReference type="Pfam" id="PF22638"/>
    </source>
</evidence>
<dbReference type="GO" id="GO:0005576">
    <property type="term" value="C:extracellular region"/>
    <property type="evidence" value="ECO:0007669"/>
    <property type="project" value="UniProtKB-SubCell"/>
</dbReference>
<feature type="domain" description="Flagellar basal-body/hook protein C-terminal" evidence="9">
    <location>
        <begin position="495"/>
        <end position="536"/>
    </location>
</feature>
<dbReference type="AlphaFoldDB" id="A0A0C2V1N6"/>
<dbReference type="Proteomes" id="UP000031972">
    <property type="component" value="Unassembled WGS sequence"/>
</dbReference>
<dbReference type="RefSeq" id="WP_041061145.1">
    <property type="nucleotide sequence ID" value="NZ_JXRR01000022.1"/>
</dbReference>
<evidence type="ECO:0000256" key="6">
    <source>
        <dbReference type="ARBA" id="ARBA00023143"/>
    </source>
</evidence>
<dbReference type="Pfam" id="PF22638">
    <property type="entry name" value="FlgK_D1"/>
    <property type="match status" value="1"/>
</dbReference>
<comment type="caution">
    <text evidence="11">The sequence shown here is derived from an EMBL/GenBank/DDBJ whole genome shotgun (WGS) entry which is preliminary data.</text>
</comment>
<accession>A0A0C2V1N6</accession>
<dbReference type="Pfam" id="PF00460">
    <property type="entry name" value="Flg_bb_rod"/>
    <property type="match status" value="1"/>
</dbReference>
<feature type="domain" description="Flagellar basal body rod protein N-terminal" evidence="8">
    <location>
        <begin position="7"/>
        <end position="36"/>
    </location>
</feature>
<dbReference type="GO" id="GO:0005198">
    <property type="term" value="F:structural molecule activity"/>
    <property type="evidence" value="ECO:0007669"/>
    <property type="project" value="UniProtKB-UniRule"/>
</dbReference>
<comment type="subcellular location">
    <subcellularLocation>
        <location evidence="1 7">Bacterial flagellum</location>
    </subcellularLocation>
    <subcellularLocation>
        <location evidence="2 7">Secreted</location>
    </subcellularLocation>
</comment>
<dbReference type="GO" id="GO:0044780">
    <property type="term" value="P:bacterial-type flagellum assembly"/>
    <property type="evidence" value="ECO:0007669"/>
    <property type="project" value="InterPro"/>
</dbReference>
<dbReference type="InterPro" id="IPR010930">
    <property type="entry name" value="Flg_bb/hook_C_dom"/>
</dbReference>
<evidence type="ECO:0000256" key="5">
    <source>
        <dbReference type="ARBA" id="ARBA00022525"/>
    </source>
</evidence>
<dbReference type="InterPro" id="IPR001444">
    <property type="entry name" value="Flag_bb_rod_N"/>
</dbReference>
<evidence type="ECO:0000313" key="11">
    <source>
        <dbReference type="EMBL" id="KIL42977.1"/>
    </source>
</evidence>
<keyword evidence="11" id="KW-0966">Cell projection</keyword>
<keyword evidence="5 7" id="KW-0964">Secreted</keyword>
<keyword evidence="11" id="KW-0282">Flagellum</keyword>
<dbReference type="SUPFAM" id="SSF64518">
    <property type="entry name" value="Phase 1 flagellin"/>
    <property type="match status" value="1"/>
</dbReference>
<evidence type="ECO:0000256" key="3">
    <source>
        <dbReference type="ARBA" id="ARBA00009677"/>
    </source>
</evidence>
<evidence type="ECO:0000256" key="1">
    <source>
        <dbReference type="ARBA" id="ARBA00004365"/>
    </source>
</evidence>
<keyword evidence="12" id="KW-1185">Reference proteome</keyword>
<dbReference type="PATRIC" id="fig|220754.4.peg.3395"/>
<name>A0A0C2V1N6_9BACL</name>
<proteinExistence type="inferred from homology"/>
<evidence type="ECO:0000256" key="4">
    <source>
        <dbReference type="ARBA" id="ARBA00016244"/>
    </source>
</evidence>
<dbReference type="PANTHER" id="PTHR30033">
    <property type="entry name" value="FLAGELLAR HOOK-ASSOCIATED PROTEIN 1"/>
    <property type="match status" value="1"/>
</dbReference>
<evidence type="ECO:0000259" key="8">
    <source>
        <dbReference type="Pfam" id="PF00460"/>
    </source>
</evidence>
<evidence type="ECO:0000256" key="2">
    <source>
        <dbReference type="ARBA" id="ARBA00004613"/>
    </source>
</evidence>
<evidence type="ECO:0000256" key="7">
    <source>
        <dbReference type="RuleBase" id="RU362065"/>
    </source>
</evidence>
<evidence type="ECO:0000259" key="9">
    <source>
        <dbReference type="Pfam" id="PF06429"/>
    </source>
</evidence>
<dbReference type="PANTHER" id="PTHR30033:SF1">
    <property type="entry name" value="FLAGELLAR HOOK-ASSOCIATED PROTEIN 1"/>
    <property type="match status" value="1"/>
</dbReference>
<keyword evidence="6 7" id="KW-0975">Bacterial flagellum</keyword>
<feature type="domain" description="Flagellar hook-associated protein FlgK helical" evidence="10">
    <location>
        <begin position="101"/>
        <end position="376"/>
    </location>
</feature>
<dbReference type="Pfam" id="PF06429">
    <property type="entry name" value="Flg_bbr_C"/>
    <property type="match status" value="1"/>
</dbReference>
<dbReference type="NCBIfam" id="TIGR02492">
    <property type="entry name" value="flgK_ends"/>
    <property type="match status" value="1"/>
</dbReference>
<comment type="similarity">
    <text evidence="3 7">Belongs to the flagella basal body rod proteins family.</text>
</comment>
<dbReference type="InterPro" id="IPR053927">
    <property type="entry name" value="FlgK_helical"/>
</dbReference>
<gene>
    <name evidence="7" type="primary">flgK</name>
    <name evidence="11" type="ORF">KR50_33800</name>
</gene>
<dbReference type="InterPro" id="IPR002371">
    <property type="entry name" value="FlgK"/>
</dbReference>
<evidence type="ECO:0000313" key="12">
    <source>
        <dbReference type="Proteomes" id="UP000031972"/>
    </source>
</evidence>
<dbReference type="GO" id="GO:0009424">
    <property type="term" value="C:bacterial-type flagellum hook"/>
    <property type="evidence" value="ECO:0007669"/>
    <property type="project" value="UniProtKB-UniRule"/>
</dbReference>
<reference evidence="11 12" key="1">
    <citation type="submission" date="2015-01" db="EMBL/GenBank/DDBJ databases">
        <title>Jeotgalibacillus campisalis genome sequencing.</title>
        <authorList>
            <person name="Goh K.M."/>
            <person name="Chan K.-G."/>
            <person name="Yaakop A.S."/>
            <person name="Ee R."/>
            <person name="Gan H.M."/>
            <person name="Chan C.S."/>
        </authorList>
    </citation>
    <scope>NUCLEOTIDE SEQUENCE [LARGE SCALE GENOMIC DNA]</scope>
    <source>
        <strain evidence="11 12">SF-57</strain>
    </source>
</reference>
<keyword evidence="11" id="KW-0969">Cilium</keyword>
<protein>
    <recommendedName>
        <fullName evidence="4 7">Flagellar hook-associated protein 1</fullName>
        <shortName evidence="7">HAP1</shortName>
    </recommendedName>
</protein>
<dbReference type="EMBL" id="JXRR01000022">
    <property type="protein sequence ID" value="KIL42977.1"/>
    <property type="molecule type" value="Genomic_DNA"/>
</dbReference>
<sequence length="543" mass="58519">MSTFHGLEVARRALNTQQSALHTTGHNIANANTPGYSRQRVNFTPTEAFPTAAMNRPQIPGQLGTGVEAGSIQRVRESFLDDQFRNESNKLGYWDARATSLSKMEDVMNEPTTNGLSAVMGEFWQSLQDLSVNPENTGARSVVLERGQAAVDTFHYASDSLKTIQKDIGSEIGIGLKSVNSLLEQISGLNSQIAGVEPHGYLPNDLYDKRDALVDELSQMVKINVQKTPSGGNDLKIAEGVYNITLVSENGKEQPLVTGNRFNQLGFADANGRMNDQTPETISSIQLFTSEGKALNTSIPFANENGTIQFAQGKLRGMIESYSYSHTNANGETVEKGLYPDMLSDLDKMAFTFANAFNAVHEKGTDLKGEKGKPFFELANPASFEGAAKGLKLADLNAQDIAASMSVSESGAVNAGNGQNAINLSNIQSMILSDGALKLEGTDETIDLPGLSAIQNGSLNSFYEGMVGKLGVNAMQANRMGQNSLVLTESVEEKRLSVSSVSLDEEMSNMIQFQHAYNAAARSITMVDEMLDKIINGMGLVGR</sequence>
<dbReference type="OrthoDB" id="9802553at2"/>
<organism evidence="11 12">
    <name type="scientific">Jeotgalibacillus campisalis</name>
    <dbReference type="NCBI Taxonomy" id="220754"/>
    <lineage>
        <taxon>Bacteria</taxon>
        <taxon>Bacillati</taxon>
        <taxon>Bacillota</taxon>
        <taxon>Bacilli</taxon>
        <taxon>Bacillales</taxon>
        <taxon>Caryophanaceae</taxon>
        <taxon>Jeotgalibacillus</taxon>
    </lineage>
</organism>